<evidence type="ECO:0000256" key="8">
    <source>
        <dbReference type="SAM" id="Phobius"/>
    </source>
</evidence>
<dbReference type="InterPro" id="IPR003918">
    <property type="entry name" value="NADH_UbQ_OxRdtase"/>
</dbReference>
<dbReference type="PRINTS" id="PR01437">
    <property type="entry name" value="NUOXDRDTASE4"/>
</dbReference>
<dbReference type="GO" id="GO:0042773">
    <property type="term" value="P:ATP synthesis coupled electron transport"/>
    <property type="evidence" value="ECO:0007669"/>
    <property type="project" value="InterPro"/>
</dbReference>
<feature type="transmembrane region" description="Helical" evidence="8">
    <location>
        <begin position="167"/>
        <end position="187"/>
    </location>
</feature>
<comment type="similarity">
    <text evidence="2">Belongs to the CPA3 antiporters (TC 2.A.63) subunit D family.</text>
</comment>
<feature type="transmembrane region" description="Helical" evidence="8">
    <location>
        <begin position="380"/>
        <end position="402"/>
    </location>
</feature>
<evidence type="ECO:0000313" key="11">
    <source>
        <dbReference type="Proteomes" id="UP000006804"/>
    </source>
</evidence>
<feature type="transmembrane region" description="Helical" evidence="8">
    <location>
        <begin position="112"/>
        <end position="131"/>
    </location>
</feature>
<dbReference type="InterPro" id="IPR001750">
    <property type="entry name" value="ND/Mrp_TM"/>
</dbReference>
<name>F7YU02_9THEM</name>
<evidence type="ECO:0000256" key="1">
    <source>
        <dbReference type="ARBA" id="ARBA00004651"/>
    </source>
</evidence>
<dbReference type="EMBL" id="CP002351">
    <property type="protein sequence ID" value="AEH51584.1"/>
    <property type="molecule type" value="Genomic_DNA"/>
</dbReference>
<evidence type="ECO:0000256" key="2">
    <source>
        <dbReference type="ARBA" id="ARBA00005346"/>
    </source>
</evidence>
<proteinExistence type="inferred from homology"/>
<feature type="transmembrane region" description="Helical" evidence="8">
    <location>
        <begin position="283"/>
        <end position="304"/>
    </location>
</feature>
<dbReference type="OrthoDB" id="9807568at2"/>
<dbReference type="PANTHER" id="PTHR42703:SF1">
    <property type="entry name" value="NA(+)_H(+) ANTIPORTER SUBUNIT D1"/>
    <property type="match status" value="1"/>
</dbReference>
<dbReference type="GO" id="GO:0008137">
    <property type="term" value="F:NADH dehydrogenase (ubiquinone) activity"/>
    <property type="evidence" value="ECO:0007669"/>
    <property type="project" value="InterPro"/>
</dbReference>
<dbReference type="eggNOG" id="COG0651">
    <property type="taxonomic scope" value="Bacteria"/>
</dbReference>
<feature type="transmembrane region" description="Helical" evidence="8">
    <location>
        <begin position="33"/>
        <end position="52"/>
    </location>
</feature>
<dbReference type="Proteomes" id="UP000006804">
    <property type="component" value="Chromosome"/>
</dbReference>
<dbReference type="STRING" id="688269.Theth_1531"/>
<evidence type="ECO:0000256" key="3">
    <source>
        <dbReference type="ARBA" id="ARBA00022475"/>
    </source>
</evidence>
<dbReference type="KEGG" id="tta:Theth_1531"/>
<evidence type="ECO:0000259" key="9">
    <source>
        <dbReference type="Pfam" id="PF00361"/>
    </source>
</evidence>
<dbReference type="GO" id="GO:0005886">
    <property type="term" value="C:plasma membrane"/>
    <property type="evidence" value="ECO:0007669"/>
    <property type="project" value="UniProtKB-SubCell"/>
</dbReference>
<keyword evidence="5 8" id="KW-1133">Transmembrane helix</keyword>
<dbReference type="InterPro" id="IPR050586">
    <property type="entry name" value="CPA3_Na-H_Antiporter_D"/>
</dbReference>
<dbReference type="RefSeq" id="WP_013932796.1">
    <property type="nucleotide sequence ID" value="NC_015707.1"/>
</dbReference>
<reference evidence="10 11" key="1">
    <citation type="submission" date="2010-11" db="EMBL/GenBank/DDBJ databases">
        <title>The complete genome of Thermotoga thermarum DSM 5069.</title>
        <authorList>
            <consortium name="US DOE Joint Genome Institute (JGI-PGF)"/>
            <person name="Lucas S."/>
            <person name="Copeland A."/>
            <person name="Lapidus A."/>
            <person name="Bruce D."/>
            <person name="Goodwin L."/>
            <person name="Pitluck S."/>
            <person name="Kyrpides N."/>
            <person name="Mavromatis K."/>
            <person name="Ivanova N."/>
            <person name="Zeytun A."/>
            <person name="Brettin T."/>
            <person name="Detter J.C."/>
            <person name="Tapia R."/>
            <person name="Han C."/>
            <person name="Land M."/>
            <person name="Hauser L."/>
            <person name="Markowitz V."/>
            <person name="Cheng J.-F."/>
            <person name="Hugenholtz P."/>
            <person name="Woyke T."/>
            <person name="Wu D."/>
            <person name="Spring S."/>
            <person name="Schroeder M."/>
            <person name="Brambilla E."/>
            <person name="Klenk H.-P."/>
            <person name="Eisen J.A."/>
        </authorList>
    </citation>
    <scope>NUCLEOTIDE SEQUENCE [LARGE SCALE GENOMIC DNA]</scope>
    <source>
        <strain evidence="10 11">DSM 5069</strain>
    </source>
</reference>
<organism evidence="10 11">
    <name type="scientific">Pseudothermotoga thermarum DSM 5069</name>
    <dbReference type="NCBI Taxonomy" id="688269"/>
    <lineage>
        <taxon>Bacteria</taxon>
        <taxon>Thermotogati</taxon>
        <taxon>Thermotogota</taxon>
        <taxon>Thermotogae</taxon>
        <taxon>Thermotogales</taxon>
        <taxon>Thermotogaceae</taxon>
        <taxon>Pseudothermotoga</taxon>
    </lineage>
</organism>
<keyword evidence="6 8" id="KW-0472">Membrane</keyword>
<dbReference type="HOGENOM" id="CLU_007100_9_5_0"/>
<feature type="transmembrane region" description="Helical" evidence="8">
    <location>
        <begin position="207"/>
        <end position="225"/>
    </location>
</feature>
<keyword evidence="11" id="KW-1185">Reference proteome</keyword>
<protein>
    <submittedName>
        <fullName evidence="10">NADH/Ubiquinone/plastoquinone (Complex I)</fullName>
    </submittedName>
</protein>
<comment type="subcellular location">
    <subcellularLocation>
        <location evidence="1">Cell membrane</location>
        <topology evidence="1">Multi-pass membrane protein</topology>
    </subcellularLocation>
    <subcellularLocation>
        <location evidence="7">Membrane</location>
        <topology evidence="7">Multi-pass membrane protein</topology>
    </subcellularLocation>
</comment>
<feature type="transmembrane region" description="Helical" evidence="8">
    <location>
        <begin position="335"/>
        <end position="359"/>
    </location>
</feature>
<dbReference type="PATRIC" id="fig|688269.3.peg.1580"/>
<evidence type="ECO:0000256" key="6">
    <source>
        <dbReference type="ARBA" id="ARBA00023136"/>
    </source>
</evidence>
<keyword evidence="10" id="KW-0830">Ubiquinone</keyword>
<keyword evidence="4 7" id="KW-0812">Transmembrane</keyword>
<feature type="transmembrane region" description="Helical" evidence="8">
    <location>
        <begin position="80"/>
        <end position="100"/>
    </location>
</feature>
<evidence type="ECO:0000256" key="5">
    <source>
        <dbReference type="ARBA" id="ARBA00022989"/>
    </source>
</evidence>
<accession>F7YU02</accession>
<feature type="domain" description="NADH:quinone oxidoreductase/Mrp antiporter transmembrane" evidence="9">
    <location>
        <begin position="130"/>
        <end position="425"/>
    </location>
</feature>
<feature type="transmembrane region" description="Helical" evidence="8">
    <location>
        <begin position="417"/>
        <end position="436"/>
    </location>
</feature>
<dbReference type="Pfam" id="PF00361">
    <property type="entry name" value="Proton_antipo_M"/>
    <property type="match status" value="1"/>
</dbReference>
<feature type="transmembrane region" description="Helical" evidence="8">
    <location>
        <begin position="6"/>
        <end position="26"/>
    </location>
</feature>
<feature type="transmembrane region" description="Helical" evidence="8">
    <location>
        <begin position="456"/>
        <end position="476"/>
    </location>
</feature>
<gene>
    <name evidence="10" type="ORF">Theth_1531</name>
</gene>
<feature type="transmembrane region" description="Helical" evidence="8">
    <location>
        <begin position="246"/>
        <end position="268"/>
    </location>
</feature>
<feature type="transmembrane region" description="Helical" evidence="8">
    <location>
        <begin position="311"/>
        <end position="329"/>
    </location>
</feature>
<dbReference type="AlphaFoldDB" id="F7YU02"/>
<dbReference type="PANTHER" id="PTHR42703">
    <property type="entry name" value="NADH DEHYDROGENASE"/>
    <property type="match status" value="1"/>
</dbReference>
<feature type="transmembrane region" description="Helical" evidence="8">
    <location>
        <begin position="137"/>
        <end position="155"/>
    </location>
</feature>
<evidence type="ECO:0000256" key="4">
    <source>
        <dbReference type="ARBA" id="ARBA00022692"/>
    </source>
</evidence>
<keyword evidence="3" id="KW-1003">Cell membrane</keyword>
<evidence type="ECO:0000313" key="10">
    <source>
        <dbReference type="EMBL" id="AEH51584.1"/>
    </source>
</evidence>
<evidence type="ECO:0000256" key="7">
    <source>
        <dbReference type="RuleBase" id="RU000320"/>
    </source>
</evidence>
<sequence precursor="true">MENIIGLGPYLLVGAAFFLLATSFVIRKNIYYHIFSAIVSVMVFSISTYILIKIWNNQLLRYTFGGWKAPYGVEYRIDKLAAIVAFAFSITIFAIMLFSIEYYKEAKKNLAYYYVLLLGAFGGVLGTIYAGDLFHQYVIMEVLSVSIFGIAVFGKDSVNALKAVIKYSVFSSIASSLSFLGLVVIYYAVGTVNMEDFIKRLLTVRSINALTLTIGFALALVLYLFKSAIFPNHFWLPDLHSEAPTPVSALLSGVTIKVGLFVVVRYVYTLFPAFLGKSGMERVLLTLFIIGAATSFYGSMQLFLQRDIKRFLAYSSLVNVGMILMGISSNNVVGISAAIFLMISHSFGKSLLFILAGIVSDKAKSRDIEKLSAIFKSNRLLSAIYLVGLLQIGGVPPLGGFFSKFFIAMGFVREGQLFRLLLVLLVAIVSLVGYLWHYQRVSSGQHHETEKISIPIASYILTSFSAITGILGLRLFELIQLAVSELLQFR</sequence>